<comment type="caution">
    <text evidence="1">The sequence shown here is derived from an EMBL/GenBank/DDBJ whole genome shotgun (WGS) entry which is preliminary data.</text>
</comment>
<proteinExistence type="predicted"/>
<gene>
    <name evidence="1" type="ORF">MEUPH1_LOCUS12508</name>
</gene>
<dbReference type="AlphaFoldDB" id="A0AAV0WM51"/>
<protein>
    <submittedName>
        <fullName evidence="1">Uncharacterized protein</fullName>
    </submittedName>
</protein>
<organism evidence="1 2">
    <name type="scientific">Macrosiphum euphorbiae</name>
    <name type="common">potato aphid</name>
    <dbReference type="NCBI Taxonomy" id="13131"/>
    <lineage>
        <taxon>Eukaryota</taxon>
        <taxon>Metazoa</taxon>
        <taxon>Ecdysozoa</taxon>
        <taxon>Arthropoda</taxon>
        <taxon>Hexapoda</taxon>
        <taxon>Insecta</taxon>
        <taxon>Pterygota</taxon>
        <taxon>Neoptera</taxon>
        <taxon>Paraneoptera</taxon>
        <taxon>Hemiptera</taxon>
        <taxon>Sternorrhyncha</taxon>
        <taxon>Aphidomorpha</taxon>
        <taxon>Aphidoidea</taxon>
        <taxon>Aphididae</taxon>
        <taxon>Macrosiphini</taxon>
        <taxon>Macrosiphum</taxon>
    </lineage>
</organism>
<reference evidence="1 2" key="1">
    <citation type="submission" date="2023-01" db="EMBL/GenBank/DDBJ databases">
        <authorList>
            <person name="Whitehead M."/>
        </authorList>
    </citation>
    <scope>NUCLEOTIDE SEQUENCE [LARGE SCALE GENOMIC DNA]</scope>
</reference>
<evidence type="ECO:0000313" key="1">
    <source>
        <dbReference type="EMBL" id="CAI6356814.1"/>
    </source>
</evidence>
<accession>A0AAV0WM51</accession>
<keyword evidence="2" id="KW-1185">Reference proteome</keyword>
<name>A0AAV0WM51_9HEMI</name>
<dbReference type="EMBL" id="CARXXK010000002">
    <property type="protein sequence ID" value="CAI6356814.1"/>
    <property type="molecule type" value="Genomic_DNA"/>
</dbReference>
<evidence type="ECO:0000313" key="2">
    <source>
        <dbReference type="Proteomes" id="UP001160148"/>
    </source>
</evidence>
<sequence length="154" mass="17783">MTPAKLSYQCLSVWFLKRQVARYKSDRRFADTSKRCTFRQVGFLDKYYIQTSLSLTLDRRSSAGSFPSQVFTCPIITPVHLNFRTSLRIFTSNFRHFQMSYETWPHALPLAAQQVHFEKTQRATQCAGRWLPHGAHHAQTADGVVHDAPTCPYL</sequence>
<dbReference type="Proteomes" id="UP001160148">
    <property type="component" value="Unassembled WGS sequence"/>
</dbReference>